<keyword evidence="3" id="KW-1185">Reference proteome</keyword>
<dbReference type="Gene3D" id="3.30.1540.10">
    <property type="entry name" value="formyl-coa transferase, domain 3"/>
    <property type="match status" value="1"/>
</dbReference>
<dbReference type="PANTHER" id="PTHR48207">
    <property type="entry name" value="SUCCINATE--HYDROXYMETHYLGLUTARATE COA-TRANSFERASE"/>
    <property type="match status" value="1"/>
</dbReference>
<reference evidence="2 3" key="1">
    <citation type="journal article" date="2021" name="Arch. Microbiol.">
        <title>Harenicola maris gen. nov., sp. nov. isolated from the Sea of Japan shallow sediments.</title>
        <authorList>
            <person name="Romanenko L.A."/>
            <person name="Kurilenko V.V."/>
            <person name="Chernysheva N.Y."/>
            <person name="Tekutyeva L.A."/>
            <person name="Velansky P.V."/>
            <person name="Svetashev V.I."/>
            <person name="Isaeva M.P."/>
        </authorList>
    </citation>
    <scope>NUCLEOTIDE SEQUENCE [LARGE SCALE GENOMIC DNA]</scope>
    <source>
        <strain evidence="2 3">KMM 3653</strain>
    </source>
</reference>
<dbReference type="InterPro" id="IPR023606">
    <property type="entry name" value="CoA-Trfase_III_dom_1_sf"/>
</dbReference>
<dbReference type="Gene3D" id="3.40.50.10540">
    <property type="entry name" value="Crotonobetainyl-coa:carnitine coa-transferase, domain 1"/>
    <property type="match status" value="1"/>
</dbReference>
<accession>A0AAP2CPT9</accession>
<gene>
    <name evidence="2" type="ORF">IV417_13260</name>
</gene>
<dbReference type="EMBL" id="JADQAZ010000002">
    <property type="protein sequence ID" value="MBT0958354.1"/>
    <property type="molecule type" value="Genomic_DNA"/>
</dbReference>
<dbReference type="Proteomes" id="UP001315686">
    <property type="component" value="Unassembled WGS sequence"/>
</dbReference>
<dbReference type="Pfam" id="PF02515">
    <property type="entry name" value="CoA_transf_3"/>
    <property type="match status" value="1"/>
</dbReference>
<dbReference type="SUPFAM" id="SSF89796">
    <property type="entry name" value="CoA-transferase family III (CaiB/BaiF)"/>
    <property type="match status" value="1"/>
</dbReference>
<evidence type="ECO:0000313" key="2">
    <source>
        <dbReference type="EMBL" id="MBT0958354.1"/>
    </source>
</evidence>
<dbReference type="AlphaFoldDB" id="A0AAP2CPT9"/>
<dbReference type="InterPro" id="IPR050483">
    <property type="entry name" value="CoA-transferase_III_domain"/>
</dbReference>
<organism evidence="2 3">
    <name type="scientific">Harenicola maris</name>
    <dbReference type="NCBI Taxonomy" id="2841044"/>
    <lineage>
        <taxon>Bacteria</taxon>
        <taxon>Pseudomonadati</taxon>
        <taxon>Pseudomonadota</taxon>
        <taxon>Alphaproteobacteria</taxon>
        <taxon>Rhodobacterales</taxon>
        <taxon>Paracoccaceae</taxon>
        <taxon>Harenicola</taxon>
    </lineage>
</organism>
<comment type="caution">
    <text evidence="2">The sequence shown here is derived from an EMBL/GenBank/DDBJ whole genome shotgun (WGS) entry which is preliminary data.</text>
</comment>
<dbReference type="InterPro" id="IPR044855">
    <property type="entry name" value="CoA-Trfase_III_dom3_sf"/>
</dbReference>
<evidence type="ECO:0000313" key="3">
    <source>
        <dbReference type="Proteomes" id="UP001315686"/>
    </source>
</evidence>
<protein>
    <submittedName>
        <fullName evidence="2">CoA transferase</fullName>
    </submittedName>
</protein>
<sequence>MAEKTPGALDGVLVLDLSRILAGPTATQLLGDLGATVIKIENPKTGGDDTRTWGPPYVDTPDGQSDLSAYYLSANRNKHSVAADLSTQEGRDLVRAIAAQAQIVVENHKPGGMAKFGLDYASLAEVNPALVYCSITGFGQTGPNAARPGYDVMAQGYGGVMSITGEADGPPIKVGVGVADVMCGMYATVGVLAALRHAEATGQGQHIDLALVDSQMAWLVNQGTNFLVSGTSPQRLGNGHPNIVPYSVFPTMDGHIILAVGNDSQFQAFCKAMNRADLGQDPRFTTNPLRITHRAPLEEAVIETFADKASGTILELLQDAGVPCGPIHTIEQALTSDQAQARRGVVQVEDPDATSGNVELLGNPLKLSKTPVKYAKAPPRFGADTDRLDQILRHHRNGRNNADEITR</sequence>
<dbReference type="GO" id="GO:0008410">
    <property type="term" value="F:CoA-transferase activity"/>
    <property type="evidence" value="ECO:0007669"/>
    <property type="project" value="TreeGrafter"/>
</dbReference>
<dbReference type="InterPro" id="IPR003673">
    <property type="entry name" value="CoA-Trfase_fam_III"/>
</dbReference>
<proteinExistence type="predicted"/>
<dbReference type="RefSeq" id="WP_327794558.1">
    <property type="nucleotide sequence ID" value="NZ_JADQAZ010000002.1"/>
</dbReference>
<keyword evidence="1 2" id="KW-0808">Transferase</keyword>
<dbReference type="PANTHER" id="PTHR48207:SF3">
    <property type="entry name" value="SUCCINATE--HYDROXYMETHYLGLUTARATE COA-TRANSFERASE"/>
    <property type="match status" value="1"/>
</dbReference>
<name>A0AAP2CPT9_9RHOB</name>
<evidence type="ECO:0000256" key="1">
    <source>
        <dbReference type="ARBA" id="ARBA00022679"/>
    </source>
</evidence>